<dbReference type="InterPro" id="IPR009003">
    <property type="entry name" value="Peptidase_S1_PA"/>
</dbReference>
<evidence type="ECO:0000313" key="8">
    <source>
        <dbReference type="Proteomes" id="UP000198287"/>
    </source>
</evidence>
<evidence type="ECO:0000256" key="5">
    <source>
        <dbReference type="ARBA" id="ARBA00024195"/>
    </source>
</evidence>
<evidence type="ECO:0000256" key="2">
    <source>
        <dbReference type="ARBA" id="ARBA00022801"/>
    </source>
</evidence>
<evidence type="ECO:0000313" key="7">
    <source>
        <dbReference type="EMBL" id="OXA42928.1"/>
    </source>
</evidence>
<dbReference type="Proteomes" id="UP000198287">
    <property type="component" value="Unassembled WGS sequence"/>
</dbReference>
<comment type="similarity">
    <text evidence="5">Belongs to the peptidase S1 family. CLIP subfamily.</text>
</comment>
<dbReference type="InterPro" id="IPR043504">
    <property type="entry name" value="Peptidase_S1_PA_chymotrypsin"/>
</dbReference>
<keyword evidence="1" id="KW-0645">Protease</keyword>
<dbReference type="InterPro" id="IPR050127">
    <property type="entry name" value="Serine_Proteases_S1"/>
</dbReference>
<keyword evidence="4" id="KW-1015">Disulfide bond</keyword>
<dbReference type="FunFam" id="2.40.10.10:FF:000002">
    <property type="entry name" value="Transmembrane protease serine"/>
    <property type="match status" value="1"/>
</dbReference>
<dbReference type="EMBL" id="LNIX01000024">
    <property type="protein sequence ID" value="OXA42928.1"/>
    <property type="molecule type" value="Genomic_DNA"/>
</dbReference>
<dbReference type="PROSITE" id="PS50240">
    <property type="entry name" value="TRYPSIN_DOM"/>
    <property type="match status" value="1"/>
</dbReference>
<dbReference type="GO" id="GO:0006508">
    <property type="term" value="P:proteolysis"/>
    <property type="evidence" value="ECO:0007669"/>
    <property type="project" value="UniProtKB-KW"/>
</dbReference>
<protein>
    <submittedName>
        <fullName evidence="7">Proclotting enzyme</fullName>
    </submittedName>
</protein>
<feature type="domain" description="Peptidase S1" evidence="6">
    <location>
        <begin position="1"/>
        <end position="179"/>
    </location>
</feature>
<evidence type="ECO:0000256" key="4">
    <source>
        <dbReference type="ARBA" id="ARBA00023157"/>
    </source>
</evidence>
<dbReference type="InterPro" id="IPR001254">
    <property type="entry name" value="Trypsin_dom"/>
</dbReference>
<dbReference type="CDD" id="cd00190">
    <property type="entry name" value="Tryp_SPc"/>
    <property type="match status" value="1"/>
</dbReference>
<dbReference type="OMA" id="CETAYES"/>
<dbReference type="GO" id="GO:0004252">
    <property type="term" value="F:serine-type endopeptidase activity"/>
    <property type="evidence" value="ECO:0007669"/>
    <property type="project" value="InterPro"/>
</dbReference>
<reference evidence="7 8" key="1">
    <citation type="submission" date="2015-12" db="EMBL/GenBank/DDBJ databases">
        <title>The genome of Folsomia candida.</title>
        <authorList>
            <person name="Faddeeva A."/>
            <person name="Derks M.F."/>
            <person name="Anvar Y."/>
            <person name="Smit S."/>
            <person name="Van Straalen N."/>
            <person name="Roelofs D."/>
        </authorList>
    </citation>
    <scope>NUCLEOTIDE SEQUENCE [LARGE SCALE GENOMIC DNA]</scope>
    <source>
        <strain evidence="7 8">VU population</strain>
        <tissue evidence="7">Whole body</tissue>
    </source>
</reference>
<proteinExistence type="inferred from homology"/>
<comment type="caution">
    <text evidence="7">The sequence shown here is derived from an EMBL/GenBank/DDBJ whole genome shotgun (WGS) entry which is preliminary data.</text>
</comment>
<accession>A0A226DD96</accession>
<organism evidence="7 8">
    <name type="scientific">Folsomia candida</name>
    <name type="common">Springtail</name>
    <dbReference type="NCBI Taxonomy" id="158441"/>
    <lineage>
        <taxon>Eukaryota</taxon>
        <taxon>Metazoa</taxon>
        <taxon>Ecdysozoa</taxon>
        <taxon>Arthropoda</taxon>
        <taxon>Hexapoda</taxon>
        <taxon>Collembola</taxon>
        <taxon>Entomobryomorpha</taxon>
        <taxon>Isotomoidea</taxon>
        <taxon>Isotomidae</taxon>
        <taxon>Proisotominae</taxon>
        <taxon>Folsomia</taxon>
    </lineage>
</organism>
<name>A0A226DD96_FOLCA</name>
<dbReference type="SMART" id="SM00020">
    <property type="entry name" value="Tryp_SPc"/>
    <property type="match status" value="1"/>
</dbReference>
<dbReference type="AlphaFoldDB" id="A0A226DD96"/>
<dbReference type="PANTHER" id="PTHR24264:SF69">
    <property type="entry name" value="TRYPSIN-3"/>
    <property type="match status" value="1"/>
</dbReference>
<evidence type="ECO:0000259" key="6">
    <source>
        <dbReference type="PROSITE" id="PS50240"/>
    </source>
</evidence>
<dbReference type="STRING" id="158441.A0A226DD96"/>
<dbReference type="OrthoDB" id="546450at2759"/>
<keyword evidence="3" id="KW-0720">Serine protease</keyword>
<dbReference type="Gene3D" id="2.40.10.10">
    <property type="entry name" value="Trypsin-like serine proteases"/>
    <property type="match status" value="1"/>
</dbReference>
<evidence type="ECO:0000256" key="3">
    <source>
        <dbReference type="ARBA" id="ARBA00022825"/>
    </source>
</evidence>
<keyword evidence="2" id="KW-0378">Hydrolase</keyword>
<dbReference type="PANTHER" id="PTHR24264">
    <property type="entry name" value="TRYPSIN-RELATED"/>
    <property type="match status" value="1"/>
</dbReference>
<dbReference type="GO" id="GO:0005615">
    <property type="term" value="C:extracellular space"/>
    <property type="evidence" value="ECO:0007669"/>
    <property type="project" value="TreeGrafter"/>
</dbReference>
<keyword evidence="8" id="KW-1185">Reference proteome</keyword>
<dbReference type="Pfam" id="PF00089">
    <property type="entry name" value="Trypsin"/>
    <property type="match status" value="1"/>
</dbReference>
<evidence type="ECO:0000256" key="1">
    <source>
        <dbReference type="ARBA" id="ARBA00022670"/>
    </source>
</evidence>
<sequence length="191" mass="21133">MFEVDVNTPKENYIRGLILQKNLYFLLSQHSDIGMMYLSEPVKWADNIAPICLSEGEIPFDDGSSYGILTGWGQPAEGKPSSDTLMKAHLRIWRNDECAEKYKGKIPGGGISNKMVCAGSIAPTLKDACKGDSGAPLSLVRNGRMEQVGIVSFGIGCGQYPGVFSKIPDYLDWIEKHRMRSSKYFESNKKS</sequence>
<gene>
    <name evidence="7" type="ORF">Fcan01_22282</name>
</gene>
<dbReference type="SUPFAM" id="SSF50494">
    <property type="entry name" value="Trypsin-like serine proteases"/>
    <property type="match status" value="1"/>
</dbReference>